<feature type="transmembrane region" description="Helical" evidence="7">
    <location>
        <begin position="406"/>
        <end position="430"/>
    </location>
</feature>
<feature type="transmembrane region" description="Helical" evidence="7">
    <location>
        <begin position="94"/>
        <end position="119"/>
    </location>
</feature>
<evidence type="ECO:0000313" key="9">
    <source>
        <dbReference type="EMBL" id="SDE59996.1"/>
    </source>
</evidence>
<evidence type="ECO:0000259" key="8">
    <source>
        <dbReference type="Pfam" id="PF06808"/>
    </source>
</evidence>
<dbReference type="STRING" id="282683.SAMN04488105_105199"/>
<accession>A0A1G7E947</accession>
<evidence type="ECO:0000256" key="1">
    <source>
        <dbReference type="ARBA" id="ARBA00004429"/>
    </source>
</evidence>
<keyword evidence="2" id="KW-1003">Cell membrane</keyword>
<feature type="transmembrane region" description="Helical" evidence="7">
    <location>
        <begin position="225"/>
        <end position="244"/>
    </location>
</feature>
<evidence type="ECO:0000256" key="4">
    <source>
        <dbReference type="ARBA" id="ARBA00022692"/>
    </source>
</evidence>
<comment type="similarity">
    <text evidence="7">Belongs to the TRAP transporter large permease family.</text>
</comment>
<dbReference type="RefSeq" id="WP_089958180.1">
    <property type="nucleotide sequence ID" value="NZ_FNAV01000005.1"/>
</dbReference>
<keyword evidence="7" id="KW-0813">Transport</keyword>
<sequence>MENVTIGFIGIGAGIVLLLLRVQIGVALGLVSFIGIAVLLNMRAAWGIITAIPFNFVGDWNLTAIPMFLLMGFVASEAGLSSGLFRTMRMLLSWLPGGLAVASVGASAVLAAASGSSVATSSAFARIATPEMLRYRYDPGLATGVIAAAGTLGSLIPPSILMVLYGYLAEVSVAKLFAAGVMPGIFTALAFTVMIVLRVIRKPSLAPKVETGFTREEVLEAVKDTWALPVIIVGVLAGIFLAIFTPTEAGAVGAALAIVVAALKRSLTWKVLLAGFRQTLISTASIFMVVIGTSLLGRFMALSGVPGFVADAFIAWGSSPLMVILAVSLLYLLLGCFLDSIGILLLTMPIILPMANEAGLDLIWFGIILVKLLEIGLLTPPVGLNVYIIKGALGDRVSLTTIFRGVGWFVVVDLLVLLSLIFIPGITLWLPGMME</sequence>
<comment type="function">
    <text evidence="7">Part of the tripartite ATP-independent periplasmic (TRAP) transport system.</text>
</comment>
<dbReference type="GO" id="GO:0022857">
    <property type="term" value="F:transmembrane transporter activity"/>
    <property type="evidence" value="ECO:0007669"/>
    <property type="project" value="UniProtKB-UniRule"/>
</dbReference>
<keyword evidence="6 7" id="KW-0472">Membrane</keyword>
<feature type="transmembrane region" description="Helical" evidence="7">
    <location>
        <begin position="177"/>
        <end position="200"/>
    </location>
</feature>
<dbReference type="InterPro" id="IPR010656">
    <property type="entry name" value="DctM"/>
</dbReference>
<evidence type="ECO:0000256" key="7">
    <source>
        <dbReference type="RuleBase" id="RU369079"/>
    </source>
</evidence>
<keyword evidence="4 7" id="KW-0812">Transmembrane</keyword>
<evidence type="ECO:0000313" key="10">
    <source>
        <dbReference type="Proteomes" id="UP000198994"/>
    </source>
</evidence>
<evidence type="ECO:0000256" key="3">
    <source>
        <dbReference type="ARBA" id="ARBA00022519"/>
    </source>
</evidence>
<dbReference type="Pfam" id="PF06808">
    <property type="entry name" value="DctM"/>
    <property type="match status" value="1"/>
</dbReference>
<name>A0A1G7E947_9RHOB</name>
<dbReference type="OrthoDB" id="9790209at2"/>
<feature type="transmembrane region" description="Helical" evidence="7">
    <location>
        <begin position="140"/>
        <end position="165"/>
    </location>
</feature>
<dbReference type="NCBIfam" id="TIGR00786">
    <property type="entry name" value="dctM"/>
    <property type="match status" value="1"/>
</dbReference>
<dbReference type="AlphaFoldDB" id="A0A1G7E947"/>
<comment type="subunit">
    <text evidence="7">The complex comprises the extracytoplasmic solute receptor protein and the two transmembrane proteins.</text>
</comment>
<dbReference type="GO" id="GO:0005886">
    <property type="term" value="C:plasma membrane"/>
    <property type="evidence" value="ECO:0007669"/>
    <property type="project" value="UniProtKB-SubCell"/>
</dbReference>
<evidence type="ECO:0000256" key="5">
    <source>
        <dbReference type="ARBA" id="ARBA00022989"/>
    </source>
</evidence>
<protein>
    <recommendedName>
        <fullName evidence="7">TRAP transporter large permease protein</fullName>
    </recommendedName>
</protein>
<dbReference type="EMBL" id="FNAV01000005">
    <property type="protein sequence ID" value="SDE59996.1"/>
    <property type="molecule type" value="Genomic_DNA"/>
</dbReference>
<dbReference type="PANTHER" id="PTHR33362">
    <property type="entry name" value="SIALIC ACID TRAP TRANSPORTER PERMEASE PROTEIN SIAT-RELATED"/>
    <property type="match status" value="1"/>
</dbReference>
<feature type="transmembrane region" description="Helical" evidence="7">
    <location>
        <begin position="321"/>
        <end position="346"/>
    </location>
</feature>
<feature type="domain" description="TRAP C4-dicarboxylate transport system permease DctM subunit" evidence="8">
    <location>
        <begin position="15"/>
        <end position="426"/>
    </location>
</feature>
<feature type="transmembrane region" description="Helical" evidence="7">
    <location>
        <begin position="279"/>
        <end position="301"/>
    </location>
</feature>
<organism evidence="9 10">
    <name type="scientific">Salipiger thiooxidans</name>
    <dbReference type="NCBI Taxonomy" id="282683"/>
    <lineage>
        <taxon>Bacteria</taxon>
        <taxon>Pseudomonadati</taxon>
        <taxon>Pseudomonadota</taxon>
        <taxon>Alphaproteobacteria</taxon>
        <taxon>Rhodobacterales</taxon>
        <taxon>Roseobacteraceae</taxon>
        <taxon>Salipiger</taxon>
    </lineage>
</organism>
<keyword evidence="10" id="KW-1185">Reference proteome</keyword>
<dbReference type="InterPro" id="IPR004681">
    <property type="entry name" value="TRAP_DctM"/>
</dbReference>
<evidence type="ECO:0000256" key="6">
    <source>
        <dbReference type="ARBA" id="ARBA00023136"/>
    </source>
</evidence>
<comment type="subcellular location">
    <subcellularLocation>
        <location evidence="1 7">Cell inner membrane</location>
        <topology evidence="1 7">Multi-pass membrane protein</topology>
    </subcellularLocation>
</comment>
<dbReference type="Proteomes" id="UP000198994">
    <property type="component" value="Unassembled WGS sequence"/>
</dbReference>
<dbReference type="PANTHER" id="PTHR33362:SF5">
    <property type="entry name" value="C4-DICARBOXYLATE TRAP TRANSPORTER LARGE PERMEASE PROTEIN DCTM"/>
    <property type="match status" value="1"/>
</dbReference>
<feature type="transmembrane region" description="Helical" evidence="7">
    <location>
        <begin position="358"/>
        <end position="378"/>
    </location>
</feature>
<keyword evidence="3 7" id="KW-0997">Cell inner membrane</keyword>
<reference evidence="10" key="1">
    <citation type="submission" date="2016-10" db="EMBL/GenBank/DDBJ databases">
        <authorList>
            <person name="Varghese N."/>
            <person name="Submissions S."/>
        </authorList>
    </citation>
    <scope>NUCLEOTIDE SEQUENCE [LARGE SCALE GENOMIC DNA]</scope>
    <source>
        <strain evidence="10">DSM 10146</strain>
    </source>
</reference>
<comment type="caution">
    <text evidence="7">Lacks conserved residue(s) required for the propagation of feature annotation.</text>
</comment>
<feature type="transmembrane region" description="Helical" evidence="7">
    <location>
        <begin position="6"/>
        <end position="39"/>
    </location>
</feature>
<dbReference type="PIRSF" id="PIRSF006066">
    <property type="entry name" value="HI0050"/>
    <property type="match status" value="1"/>
</dbReference>
<feature type="transmembrane region" description="Helical" evidence="7">
    <location>
        <begin position="51"/>
        <end position="74"/>
    </location>
</feature>
<gene>
    <name evidence="9" type="ORF">SAMN04488105_105199</name>
</gene>
<evidence type="ECO:0000256" key="2">
    <source>
        <dbReference type="ARBA" id="ARBA00022475"/>
    </source>
</evidence>
<proteinExistence type="inferred from homology"/>
<keyword evidence="5 7" id="KW-1133">Transmembrane helix</keyword>